<dbReference type="Proteomes" id="UP001634393">
    <property type="component" value="Unassembled WGS sequence"/>
</dbReference>
<gene>
    <name evidence="1" type="ORF">ACJIZ3_007634</name>
</gene>
<keyword evidence="2" id="KW-1185">Reference proteome</keyword>
<dbReference type="InterPro" id="IPR026750">
    <property type="entry name" value="NTAN1"/>
</dbReference>
<dbReference type="PANTHER" id="PTHR12498">
    <property type="entry name" value="N-TERMINAL ASPARAGINE AMIDOHYDROLASE"/>
    <property type="match status" value="1"/>
</dbReference>
<dbReference type="EMBL" id="JBJXBP010000004">
    <property type="protein sequence ID" value="KAL3832898.1"/>
    <property type="molecule type" value="Genomic_DNA"/>
</dbReference>
<evidence type="ECO:0000313" key="1">
    <source>
        <dbReference type="EMBL" id="KAL3832898.1"/>
    </source>
</evidence>
<accession>A0ABD3T8H6</accession>
<protein>
    <submittedName>
        <fullName evidence="1">Uncharacterized protein</fullName>
    </submittedName>
</protein>
<comment type="caution">
    <text evidence="1">The sequence shown here is derived from an EMBL/GenBank/DDBJ whole genome shotgun (WGS) entry which is preliminary data.</text>
</comment>
<dbReference type="AlphaFoldDB" id="A0ABD3T8H6"/>
<proteinExistence type="predicted"/>
<reference evidence="1 2" key="1">
    <citation type="submission" date="2024-12" db="EMBL/GenBank/DDBJ databases">
        <title>The unique morphological basis and parallel evolutionary history of personate flowers in Penstemon.</title>
        <authorList>
            <person name="Depatie T.H."/>
            <person name="Wessinger C.A."/>
        </authorList>
    </citation>
    <scope>NUCLEOTIDE SEQUENCE [LARGE SCALE GENOMIC DNA]</scope>
    <source>
        <strain evidence="1">WTNN_2</strain>
        <tissue evidence="1">Leaf</tissue>
    </source>
</reference>
<sequence length="153" mass="16718">MIYLGGDQFAPTDSSQGMDTLIALMEHPDLASAANSFKSIPERKISVSQTSSLQGLRNSKLIYVFQREFATVDPSLVELVGTDEATTCIGIIIRNRRSGIVVDFGLSQMLSLVTDNNSDDLLDVHMIGGFDDISSQVWPIPCVAFDITRNVAY</sequence>
<dbReference type="PANTHER" id="PTHR12498:SF0">
    <property type="entry name" value="PROTEIN N-TERMINAL ASPARAGINE AMIDOHYDROLASE"/>
    <property type="match status" value="1"/>
</dbReference>
<name>A0ABD3T8H6_9LAMI</name>
<dbReference type="Pfam" id="PF14736">
    <property type="entry name" value="N_Asn_amidohyd"/>
    <property type="match status" value="1"/>
</dbReference>
<evidence type="ECO:0000313" key="2">
    <source>
        <dbReference type="Proteomes" id="UP001634393"/>
    </source>
</evidence>
<organism evidence="1 2">
    <name type="scientific">Penstemon smallii</name>
    <dbReference type="NCBI Taxonomy" id="265156"/>
    <lineage>
        <taxon>Eukaryota</taxon>
        <taxon>Viridiplantae</taxon>
        <taxon>Streptophyta</taxon>
        <taxon>Embryophyta</taxon>
        <taxon>Tracheophyta</taxon>
        <taxon>Spermatophyta</taxon>
        <taxon>Magnoliopsida</taxon>
        <taxon>eudicotyledons</taxon>
        <taxon>Gunneridae</taxon>
        <taxon>Pentapetalae</taxon>
        <taxon>asterids</taxon>
        <taxon>lamiids</taxon>
        <taxon>Lamiales</taxon>
        <taxon>Plantaginaceae</taxon>
        <taxon>Cheloneae</taxon>
        <taxon>Penstemon</taxon>
    </lineage>
</organism>